<reference evidence="1 2" key="1">
    <citation type="journal article" date="2011" name="PLoS Pathog.">
        <title>Genomic and proteomic analyses of the fungus Arthrobotrys oligospora provide insights into nematode-trap formation.</title>
        <authorList>
            <person name="Yang J."/>
            <person name="Wang L."/>
            <person name="Ji X."/>
            <person name="Feng Y."/>
            <person name="Li X."/>
            <person name="Zou C."/>
            <person name="Xu J."/>
            <person name="Ren Y."/>
            <person name="Mi Q."/>
            <person name="Wu J."/>
            <person name="Liu S."/>
            <person name="Liu Y."/>
            <person name="Huang X."/>
            <person name="Wang H."/>
            <person name="Niu X."/>
            <person name="Li J."/>
            <person name="Liang L."/>
            <person name="Luo Y."/>
            <person name="Ji K."/>
            <person name="Zhou W."/>
            <person name="Yu Z."/>
            <person name="Li G."/>
            <person name="Liu Y."/>
            <person name="Li L."/>
            <person name="Qiao M."/>
            <person name="Feng L."/>
            <person name="Zhang K.-Q."/>
        </authorList>
    </citation>
    <scope>NUCLEOTIDE SEQUENCE [LARGE SCALE GENOMIC DNA]</scope>
    <source>
        <strain evidence="2">ATCC 24927 / CBS 115.81 / DSM 1491</strain>
    </source>
</reference>
<gene>
    <name evidence="1" type="ORF">AOL_s00080g30</name>
</gene>
<dbReference type="HOGENOM" id="CLU_1115534_0_0_1"/>
<protein>
    <submittedName>
        <fullName evidence="1">Uncharacterized protein</fullName>
    </submittedName>
</protein>
<keyword evidence="2" id="KW-1185">Reference proteome</keyword>
<dbReference type="AlphaFoldDB" id="G1XDZ5"/>
<dbReference type="InParanoid" id="G1XDZ5"/>
<evidence type="ECO:0000313" key="2">
    <source>
        <dbReference type="Proteomes" id="UP000008784"/>
    </source>
</evidence>
<dbReference type="OMA" id="VFADYND"/>
<name>G1XDZ5_ARTOA</name>
<dbReference type="OrthoDB" id="10509147at2759"/>
<organism evidence="1 2">
    <name type="scientific">Arthrobotrys oligospora (strain ATCC 24927 / CBS 115.81 / DSM 1491)</name>
    <name type="common">Nematode-trapping fungus</name>
    <name type="synonym">Didymozoophaga oligospora</name>
    <dbReference type="NCBI Taxonomy" id="756982"/>
    <lineage>
        <taxon>Eukaryota</taxon>
        <taxon>Fungi</taxon>
        <taxon>Dikarya</taxon>
        <taxon>Ascomycota</taxon>
        <taxon>Pezizomycotina</taxon>
        <taxon>Orbiliomycetes</taxon>
        <taxon>Orbiliales</taxon>
        <taxon>Orbiliaceae</taxon>
        <taxon>Orbilia</taxon>
        <taxon>Orbilia oligospora</taxon>
    </lineage>
</organism>
<sequence>MSLVYILKLWASYALFFLSGNLFCLHYTSAIPISNSQGSEKFFADFSNVPNAPPPAISGFLPLPIYKHLKYPSFNLGATHLRGPGLLDLFPINASVPYAIARYLVADLLVTNPSFTAAYESSDIEKFNLHSLNYFCSTVNIGLVPNSLLIDCTLKFVSYYPSKNGDGEMVKGGEMEVRFVPLPGGETPIIMARKSPMAFVDFGGEFDGAETVEIEYVKGKTIGLIGGVEIPEALAYVGVDNLNYTVFYK</sequence>
<dbReference type="RefSeq" id="XP_011122707.1">
    <property type="nucleotide sequence ID" value="XM_011124405.1"/>
</dbReference>
<evidence type="ECO:0000313" key="1">
    <source>
        <dbReference type="EMBL" id="EGX48401.1"/>
    </source>
</evidence>
<accession>G1XDZ5</accession>
<proteinExistence type="predicted"/>
<dbReference type="EMBL" id="ADOT01000140">
    <property type="protein sequence ID" value="EGX48401.1"/>
    <property type="molecule type" value="Genomic_DNA"/>
</dbReference>
<dbReference type="Proteomes" id="UP000008784">
    <property type="component" value="Unassembled WGS sequence"/>
</dbReference>
<comment type="caution">
    <text evidence="1">The sequence shown here is derived from an EMBL/GenBank/DDBJ whole genome shotgun (WGS) entry which is preliminary data.</text>
</comment>
<dbReference type="GeneID" id="22893886"/>